<reference evidence="2 3" key="1">
    <citation type="submission" date="2018-04" db="EMBL/GenBank/DDBJ databases">
        <authorList>
            <person name="Vogel A."/>
        </authorList>
    </citation>
    <scope>NUCLEOTIDE SEQUENCE [LARGE SCALE GENOMIC DNA]</scope>
</reference>
<dbReference type="Proteomes" id="UP000595140">
    <property type="component" value="Unassembled WGS sequence"/>
</dbReference>
<sequence>MKLTLKSSLGKCQKAIKEGLAHHPEVLDSFKHSSPFGNYLDVEFIPPPLMIWEILSRESKVERDGELWFVVHGVPVRYSLMEFALISGLNCSELNTEFEALYDANARKNFLEAHFPLVLRDKKSIGVTYNMVVKCFNEVCKLLDNKDDENKKKTQIDAVRMATLLFIVVVLLAPADHEKFVIPDWILGLVGQWKSLCNFPWGTWAFMESLVSLKKDLVSKAESLHNGGSATIYYIGFVLPLGILLLESCSDFAARFAMRRQQTSPAQPRICLWKGISNKKKITHKEVENSMNDVQSVQSILCPDKESEEHLKDLAEHLVMHKNSEEYKNELANHLEKYNGSKEHKKDLADHLEEYKKSEEYQKELADHENAFLQTERFKDIVAKEVVRSFIQGVSIAQCRVYDALRKRCPDFDVASWGLPAQIEDPTGVPPAPNLVDGILPVPLGFPPSIPNSYL</sequence>
<name>A0A484MZS4_9ASTE</name>
<dbReference type="InterPro" id="IPR015410">
    <property type="entry name" value="DUF1985"/>
</dbReference>
<dbReference type="Pfam" id="PF09331">
    <property type="entry name" value="DUF1985"/>
    <property type="match status" value="1"/>
</dbReference>
<evidence type="ECO:0000313" key="2">
    <source>
        <dbReference type="EMBL" id="VFQ94039.1"/>
    </source>
</evidence>
<dbReference type="EMBL" id="OOIL02005153">
    <property type="protein sequence ID" value="VFQ94039.1"/>
    <property type="molecule type" value="Genomic_DNA"/>
</dbReference>
<accession>A0A484MZS4</accession>
<feature type="domain" description="DUF1985" evidence="1">
    <location>
        <begin position="55"/>
        <end position="208"/>
    </location>
</feature>
<dbReference type="AlphaFoldDB" id="A0A484MZS4"/>
<dbReference type="PANTHER" id="PTHR48449:SF1">
    <property type="entry name" value="DUF1985 DOMAIN-CONTAINING PROTEIN"/>
    <property type="match status" value="1"/>
</dbReference>
<organism evidence="2 3">
    <name type="scientific">Cuscuta campestris</name>
    <dbReference type="NCBI Taxonomy" id="132261"/>
    <lineage>
        <taxon>Eukaryota</taxon>
        <taxon>Viridiplantae</taxon>
        <taxon>Streptophyta</taxon>
        <taxon>Embryophyta</taxon>
        <taxon>Tracheophyta</taxon>
        <taxon>Spermatophyta</taxon>
        <taxon>Magnoliopsida</taxon>
        <taxon>eudicotyledons</taxon>
        <taxon>Gunneridae</taxon>
        <taxon>Pentapetalae</taxon>
        <taxon>asterids</taxon>
        <taxon>lamiids</taxon>
        <taxon>Solanales</taxon>
        <taxon>Convolvulaceae</taxon>
        <taxon>Cuscuteae</taxon>
        <taxon>Cuscuta</taxon>
        <taxon>Cuscuta subgen. Grammica</taxon>
        <taxon>Cuscuta sect. Cleistogrammica</taxon>
    </lineage>
</organism>
<dbReference type="OrthoDB" id="1217888at2759"/>
<protein>
    <recommendedName>
        <fullName evidence="1">DUF1985 domain-containing protein</fullName>
    </recommendedName>
</protein>
<dbReference type="PANTHER" id="PTHR48449">
    <property type="entry name" value="DUF1985 DOMAIN-CONTAINING PROTEIN"/>
    <property type="match status" value="1"/>
</dbReference>
<gene>
    <name evidence="2" type="ORF">CCAM_LOCUS35815</name>
</gene>
<proteinExistence type="predicted"/>
<evidence type="ECO:0000259" key="1">
    <source>
        <dbReference type="Pfam" id="PF09331"/>
    </source>
</evidence>
<evidence type="ECO:0000313" key="3">
    <source>
        <dbReference type="Proteomes" id="UP000595140"/>
    </source>
</evidence>
<keyword evidence="3" id="KW-1185">Reference proteome</keyword>